<organism evidence="9 10">
    <name type="scientific">Candidatus Ozemobacter sibiricus</name>
    <dbReference type="NCBI Taxonomy" id="2268124"/>
    <lineage>
        <taxon>Bacteria</taxon>
        <taxon>Candidatus Ozemobacteria</taxon>
        <taxon>Candidatus Ozemobacterales</taxon>
        <taxon>Candidatus Ozemobacteraceae</taxon>
        <taxon>Candidatus Ozemobacter</taxon>
    </lineage>
</organism>
<dbReference type="InterPro" id="IPR018584">
    <property type="entry name" value="GT87"/>
</dbReference>
<evidence type="ECO:0000313" key="10">
    <source>
        <dbReference type="Proteomes" id="UP000252355"/>
    </source>
</evidence>
<reference evidence="9 10" key="1">
    <citation type="submission" date="2018-05" db="EMBL/GenBank/DDBJ databases">
        <title>A metagenomic window into the 2 km-deep terrestrial subsurface aquifer revealed taxonomically and functionally diverse microbial community comprising novel uncultured bacterial lineages.</title>
        <authorList>
            <person name="Kadnikov V.V."/>
            <person name="Mardanov A.V."/>
            <person name="Beletsky A.V."/>
            <person name="Banks D."/>
            <person name="Pimenov N.V."/>
            <person name="Frank Y.A."/>
            <person name="Karnachuk O.V."/>
            <person name="Ravin N.V."/>
        </authorList>
    </citation>
    <scope>NUCLEOTIDE SEQUENCE [LARGE SCALE GENOMIC DNA]</scope>
    <source>
        <strain evidence="9">BY5</strain>
    </source>
</reference>
<keyword evidence="4 8" id="KW-0812">Transmembrane</keyword>
<keyword evidence="2" id="KW-1003">Cell membrane</keyword>
<dbReference type="Proteomes" id="UP000252355">
    <property type="component" value="Unassembled WGS sequence"/>
</dbReference>
<feature type="transmembrane region" description="Helical" evidence="8">
    <location>
        <begin position="214"/>
        <end position="233"/>
    </location>
</feature>
<proteinExistence type="inferred from homology"/>
<comment type="caution">
    <text evidence="9">The sequence shown here is derived from an EMBL/GenBank/DDBJ whole genome shotgun (WGS) entry which is preliminary data.</text>
</comment>
<feature type="transmembrane region" description="Helical" evidence="8">
    <location>
        <begin position="7"/>
        <end position="24"/>
    </location>
</feature>
<evidence type="ECO:0000256" key="4">
    <source>
        <dbReference type="ARBA" id="ARBA00022692"/>
    </source>
</evidence>
<evidence type="ECO:0000256" key="1">
    <source>
        <dbReference type="ARBA" id="ARBA00004651"/>
    </source>
</evidence>
<evidence type="ECO:0000256" key="8">
    <source>
        <dbReference type="SAM" id="Phobius"/>
    </source>
</evidence>
<evidence type="ECO:0000256" key="2">
    <source>
        <dbReference type="ARBA" id="ARBA00022475"/>
    </source>
</evidence>
<dbReference type="GO" id="GO:0005886">
    <property type="term" value="C:plasma membrane"/>
    <property type="evidence" value="ECO:0007669"/>
    <property type="project" value="UniProtKB-SubCell"/>
</dbReference>
<feature type="transmembrane region" description="Helical" evidence="8">
    <location>
        <begin position="100"/>
        <end position="117"/>
    </location>
</feature>
<keyword evidence="5 8" id="KW-1133">Transmembrane helix</keyword>
<dbReference type="GO" id="GO:0016758">
    <property type="term" value="F:hexosyltransferase activity"/>
    <property type="evidence" value="ECO:0007669"/>
    <property type="project" value="InterPro"/>
</dbReference>
<comment type="similarity">
    <text evidence="7">Belongs to the glycosyltransferase 87 family.</text>
</comment>
<gene>
    <name evidence="9" type="ORF">OZSIB_0690</name>
</gene>
<evidence type="ECO:0000313" key="9">
    <source>
        <dbReference type="EMBL" id="RCK81556.1"/>
    </source>
</evidence>
<evidence type="ECO:0000256" key="3">
    <source>
        <dbReference type="ARBA" id="ARBA00022679"/>
    </source>
</evidence>
<feature type="transmembrane region" description="Helical" evidence="8">
    <location>
        <begin position="138"/>
        <end position="159"/>
    </location>
</feature>
<feature type="transmembrane region" description="Helical" evidence="8">
    <location>
        <begin position="187"/>
        <end position="207"/>
    </location>
</feature>
<keyword evidence="3" id="KW-0808">Transferase</keyword>
<dbReference type="EMBL" id="QOQW01000001">
    <property type="protein sequence ID" value="RCK81556.1"/>
    <property type="molecule type" value="Genomic_DNA"/>
</dbReference>
<dbReference type="Pfam" id="PF09594">
    <property type="entry name" value="GT87"/>
    <property type="match status" value="1"/>
</dbReference>
<evidence type="ECO:0000256" key="6">
    <source>
        <dbReference type="ARBA" id="ARBA00023136"/>
    </source>
</evidence>
<feature type="transmembrane region" description="Helical" evidence="8">
    <location>
        <begin position="30"/>
        <end position="54"/>
    </location>
</feature>
<feature type="transmembrane region" description="Helical" evidence="8">
    <location>
        <begin position="245"/>
        <end position="269"/>
    </location>
</feature>
<dbReference type="AlphaFoldDB" id="A0A367ZU27"/>
<name>A0A367ZU27_9BACT</name>
<keyword evidence="6 8" id="KW-0472">Membrane</keyword>
<protein>
    <submittedName>
        <fullName evidence="9">Putative conserved integral membrane protein</fullName>
    </submittedName>
</protein>
<feature type="transmembrane region" description="Helical" evidence="8">
    <location>
        <begin position="61"/>
        <end position="80"/>
    </location>
</feature>
<accession>A0A367ZU27</accession>
<evidence type="ECO:0000256" key="5">
    <source>
        <dbReference type="ARBA" id="ARBA00022989"/>
    </source>
</evidence>
<sequence>MWEMVMGQLAILLNLLLVIAFLQWRQGREVLGGMALGAAIALKLTGWPLVLWLAAERRWKAVLATAGSTIGFNLLALTYLPWTDLLKYYREVGPLASQLYAWNALNISVFGLTGMMFRGCATRAIQGLSVSPLVEAPALVFPLGALLLLALCGLAWWGLSRADLPGKCRYDVGFAVFTCLSIVSNPVAWAFSLPMALIPVWVLWRLLAEAPDPLPWWGLGGVAVCLVFPQIFLEKILGYVYDPAPVPFLIGLVLLIPLAGVIGLGMLLIRQARLSQACEGT</sequence>
<evidence type="ECO:0000256" key="7">
    <source>
        <dbReference type="ARBA" id="ARBA00024033"/>
    </source>
</evidence>
<comment type="subcellular location">
    <subcellularLocation>
        <location evidence="1">Cell membrane</location>
        <topology evidence="1">Multi-pass membrane protein</topology>
    </subcellularLocation>
</comment>